<dbReference type="SUPFAM" id="SSF56634">
    <property type="entry name" value="Heme-dependent catalase-like"/>
    <property type="match status" value="1"/>
</dbReference>
<name>A0A395GYI2_9EURO</name>
<evidence type="ECO:0000256" key="8">
    <source>
        <dbReference type="ARBA" id="ARBA00023004"/>
    </source>
</evidence>
<dbReference type="EMBL" id="KZ824442">
    <property type="protein sequence ID" value="RAL00125.1"/>
    <property type="molecule type" value="Genomic_DNA"/>
</dbReference>
<evidence type="ECO:0000256" key="9">
    <source>
        <dbReference type="ARBA" id="ARBA00023324"/>
    </source>
</evidence>
<keyword evidence="5 11" id="KW-0349">Heme</keyword>
<dbReference type="PROSITE" id="PS51402">
    <property type="entry name" value="CATALASE_3"/>
    <property type="match status" value="1"/>
</dbReference>
<evidence type="ECO:0000256" key="10">
    <source>
        <dbReference type="PIRSR" id="PIRSR038928-1"/>
    </source>
</evidence>
<evidence type="ECO:0000259" key="14">
    <source>
        <dbReference type="SMART" id="SM01060"/>
    </source>
</evidence>
<reference evidence="15 16" key="1">
    <citation type="submission" date="2018-02" db="EMBL/GenBank/DDBJ databases">
        <title>The genomes of Aspergillus section Nigri reveals drivers in fungal speciation.</title>
        <authorList>
            <consortium name="DOE Joint Genome Institute"/>
            <person name="Vesth T.C."/>
            <person name="Nybo J."/>
            <person name="Theobald S."/>
            <person name="Brandl J."/>
            <person name="Frisvad J.C."/>
            <person name="Nielsen K.F."/>
            <person name="Lyhne E.K."/>
            <person name="Kogle M.E."/>
            <person name="Kuo A."/>
            <person name="Riley R."/>
            <person name="Clum A."/>
            <person name="Nolan M."/>
            <person name="Lipzen A."/>
            <person name="Salamov A."/>
            <person name="Henrissat B."/>
            <person name="Wiebenga A."/>
            <person name="De vries R.P."/>
            <person name="Grigoriev I.V."/>
            <person name="Mortensen U.H."/>
            <person name="Andersen M.R."/>
            <person name="Baker S.E."/>
        </authorList>
    </citation>
    <scope>NUCLEOTIDE SEQUENCE [LARGE SCALE GENOMIC DNA]</scope>
    <source>
        <strain evidence="15 16">CBS 121593</strain>
    </source>
</reference>
<gene>
    <name evidence="15" type="ORF">BO80DRAFT_425920</name>
</gene>
<dbReference type="InterPro" id="IPR018028">
    <property type="entry name" value="Catalase"/>
</dbReference>
<feature type="active site" evidence="10">
    <location>
        <position position="130"/>
    </location>
</feature>
<evidence type="ECO:0000313" key="16">
    <source>
        <dbReference type="Proteomes" id="UP000249402"/>
    </source>
</evidence>
<keyword evidence="4" id="KW-0017">Alkaloid metabolism</keyword>
<dbReference type="PIRSF" id="PIRSF038928">
    <property type="entry name" value="Catalase_clade1-3"/>
    <property type="match status" value="1"/>
</dbReference>
<dbReference type="InterPro" id="IPR011614">
    <property type="entry name" value="Catalase_core"/>
</dbReference>
<dbReference type="GO" id="GO:0005739">
    <property type="term" value="C:mitochondrion"/>
    <property type="evidence" value="ECO:0007669"/>
    <property type="project" value="TreeGrafter"/>
</dbReference>
<evidence type="ECO:0000256" key="11">
    <source>
        <dbReference type="PIRSR" id="PIRSR038928-2"/>
    </source>
</evidence>
<dbReference type="InterPro" id="IPR002226">
    <property type="entry name" value="Catalase_haem_BS"/>
</dbReference>
<evidence type="ECO:0000313" key="15">
    <source>
        <dbReference type="EMBL" id="RAL00125.1"/>
    </source>
</evidence>
<dbReference type="InterPro" id="IPR020835">
    <property type="entry name" value="Catalase_sf"/>
</dbReference>
<keyword evidence="16" id="KW-1185">Reference proteome</keyword>
<dbReference type="InterPro" id="IPR010582">
    <property type="entry name" value="Catalase_immune_responsive"/>
</dbReference>
<evidence type="ECO:0000256" key="5">
    <source>
        <dbReference type="ARBA" id="ARBA00022617"/>
    </source>
</evidence>
<evidence type="ECO:0000256" key="7">
    <source>
        <dbReference type="ARBA" id="ARBA00023002"/>
    </source>
</evidence>
<comment type="similarity">
    <text evidence="2 12">Belongs to the catalase family.</text>
</comment>
<dbReference type="CDD" id="cd08157">
    <property type="entry name" value="catalase_fungal"/>
    <property type="match status" value="1"/>
</dbReference>
<sequence>MSRPTYTLAEGQPLSDPSISLTLPTIGGGAHTTLGDTLLLETLAHFNRERIPERVVHAKAAGAWGEFEVTNDVSALTAAKFLNGVGKKTKVLFRLSTTGGEKGSADTVRDVRGFSVKFFTEEGNHDIVGNHIPVFFVRDPVRFPSLNRSHKRHPATNRPDWTMFWDFHTNQPESVHSLLHLFGSRGIPSSIRAVTGFGVHTFKLVAEDGSFRYCKFHFRPVRPITHFSGPEASRLAGANADYHTQDLWDAITRGEYPVWKLCVQVMEPERAERFGRGLFDITKVWSQREFPLLEVGRMTLNQNPENYFAEIEQAAFSPSNMVPGIAMTPDPMLQARMFAYPDAQRYRLGVNYTQLPPNRAICPVYAPYERDGFATTTRNYGGDPNYVRSSLSPGVVKPTAAQVRHHERIPSFVLGQHEIPVDEEDFVQPRDLWNRVFDESERRTWVATVAETLGEIPTPLTEAVVEMFGRVDARLARMLGAKVKDISRL</sequence>
<comment type="pathway">
    <text evidence="1">Alkaloid biosynthesis.</text>
</comment>
<dbReference type="OrthoDB" id="6880011at2759"/>
<feature type="binding site" description="axial binding residue" evidence="11">
    <location>
        <position position="340"/>
    </location>
    <ligand>
        <name>heme</name>
        <dbReference type="ChEBI" id="CHEBI:30413"/>
    </ligand>
    <ligandPart>
        <name>Fe</name>
        <dbReference type="ChEBI" id="CHEBI:18248"/>
    </ligandPart>
</feature>
<evidence type="ECO:0000256" key="13">
    <source>
        <dbReference type="RuleBase" id="RU004142"/>
    </source>
</evidence>
<evidence type="ECO:0000256" key="3">
    <source>
        <dbReference type="ARBA" id="ARBA00022559"/>
    </source>
</evidence>
<dbReference type="GO" id="GO:0042744">
    <property type="term" value="P:hydrogen peroxide catabolic process"/>
    <property type="evidence" value="ECO:0007669"/>
    <property type="project" value="UniProtKB-KW"/>
</dbReference>
<dbReference type="PANTHER" id="PTHR11465:SF26">
    <property type="entry name" value="CATALASE 2"/>
    <property type="match status" value="1"/>
</dbReference>
<comment type="catalytic activity">
    <reaction evidence="12">
        <text>2 H2O2 = O2 + 2 H2O</text>
        <dbReference type="Rhea" id="RHEA:20309"/>
        <dbReference type="ChEBI" id="CHEBI:15377"/>
        <dbReference type="ChEBI" id="CHEBI:15379"/>
        <dbReference type="ChEBI" id="CHEBI:16240"/>
        <dbReference type="EC" id="1.11.1.6"/>
    </reaction>
</comment>
<comment type="cofactor">
    <cofactor evidence="11">
        <name>heme</name>
        <dbReference type="ChEBI" id="CHEBI:30413"/>
    </cofactor>
</comment>
<dbReference type="VEuPathDB" id="FungiDB:BO80DRAFT_425920"/>
<dbReference type="RefSeq" id="XP_025574452.1">
    <property type="nucleotide sequence ID" value="XM_025719637.1"/>
</dbReference>
<dbReference type="GO" id="GO:0009820">
    <property type="term" value="P:alkaloid metabolic process"/>
    <property type="evidence" value="ECO:0007669"/>
    <property type="project" value="UniProtKB-KW"/>
</dbReference>
<organism evidence="15 16">
    <name type="scientific">Aspergillus ibericus CBS 121593</name>
    <dbReference type="NCBI Taxonomy" id="1448316"/>
    <lineage>
        <taxon>Eukaryota</taxon>
        <taxon>Fungi</taxon>
        <taxon>Dikarya</taxon>
        <taxon>Ascomycota</taxon>
        <taxon>Pezizomycotina</taxon>
        <taxon>Eurotiomycetes</taxon>
        <taxon>Eurotiomycetidae</taxon>
        <taxon>Eurotiales</taxon>
        <taxon>Aspergillaceae</taxon>
        <taxon>Aspergillus</taxon>
        <taxon>Aspergillus subgen. Circumdati</taxon>
    </lineage>
</organism>
<keyword evidence="6 11" id="KW-0479">Metal-binding</keyword>
<feature type="domain" description="Catalase core" evidence="14">
    <location>
        <begin position="7"/>
        <end position="395"/>
    </location>
</feature>
<evidence type="ECO:0000256" key="4">
    <source>
        <dbReference type="ARBA" id="ARBA00022589"/>
    </source>
</evidence>
<dbReference type="PRINTS" id="PR00067">
    <property type="entry name" value="CATALASE"/>
</dbReference>
<dbReference type="GO" id="GO:0004096">
    <property type="term" value="F:catalase activity"/>
    <property type="evidence" value="ECO:0007669"/>
    <property type="project" value="UniProtKB-EC"/>
</dbReference>
<dbReference type="GO" id="GO:0005777">
    <property type="term" value="C:peroxisome"/>
    <property type="evidence" value="ECO:0007669"/>
    <property type="project" value="TreeGrafter"/>
</dbReference>
<evidence type="ECO:0000256" key="6">
    <source>
        <dbReference type="ARBA" id="ARBA00022723"/>
    </source>
</evidence>
<dbReference type="STRING" id="1448316.A0A395GYI2"/>
<feature type="active site" evidence="10">
    <location>
        <position position="57"/>
    </location>
</feature>
<dbReference type="PANTHER" id="PTHR11465">
    <property type="entry name" value="CATALASE"/>
    <property type="match status" value="1"/>
</dbReference>
<accession>A0A395GYI2</accession>
<comment type="function">
    <text evidence="13">Catalyzes the degradation of hydrogen peroxide (H(2)O(2)) generated by peroxisomal oxidases to water and oxygen, thereby protecting cells from the toxic effects of hydrogen peroxide.</text>
</comment>
<dbReference type="GO" id="GO:0020037">
    <property type="term" value="F:heme binding"/>
    <property type="evidence" value="ECO:0007669"/>
    <property type="project" value="InterPro"/>
</dbReference>
<dbReference type="SMART" id="SM01060">
    <property type="entry name" value="Catalase"/>
    <property type="match status" value="1"/>
</dbReference>
<dbReference type="Pfam" id="PF00199">
    <property type="entry name" value="Catalase"/>
    <property type="match status" value="1"/>
</dbReference>
<evidence type="ECO:0000256" key="2">
    <source>
        <dbReference type="ARBA" id="ARBA00005329"/>
    </source>
</evidence>
<keyword evidence="8 11" id="KW-0408">Iron</keyword>
<dbReference type="Pfam" id="PF06628">
    <property type="entry name" value="Catalase-rel"/>
    <property type="match status" value="1"/>
</dbReference>
<keyword evidence="9 12" id="KW-0376">Hydrogen peroxide</keyword>
<dbReference type="InterPro" id="IPR024708">
    <property type="entry name" value="Catalase_AS"/>
</dbReference>
<keyword evidence="3 12" id="KW-0575">Peroxidase</keyword>
<dbReference type="GO" id="GO:0046872">
    <property type="term" value="F:metal ion binding"/>
    <property type="evidence" value="ECO:0007669"/>
    <property type="project" value="UniProtKB-KW"/>
</dbReference>
<dbReference type="EC" id="1.11.1.6" evidence="12"/>
<dbReference type="AlphaFoldDB" id="A0A395GYI2"/>
<dbReference type="GO" id="GO:0042542">
    <property type="term" value="P:response to hydrogen peroxide"/>
    <property type="evidence" value="ECO:0007669"/>
    <property type="project" value="TreeGrafter"/>
</dbReference>
<dbReference type="InterPro" id="IPR024711">
    <property type="entry name" value="Catalase_clade1/3"/>
</dbReference>
<dbReference type="PROSITE" id="PS00437">
    <property type="entry name" value="CATALASE_1"/>
    <property type="match status" value="1"/>
</dbReference>
<dbReference type="PROSITE" id="PS00438">
    <property type="entry name" value="CATALASE_2"/>
    <property type="match status" value="1"/>
</dbReference>
<proteinExistence type="inferred from homology"/>
<dbReference type="GeneID" id="37224502"/>
<dbReference type="Gene3D" id="2.40.180.10">
    <property type="entry name" value="Catalase core domain"/>
    <property type="match status" value="1"/>
</dbReference>
<dbReference type="Proteomes" id="UP000249402">
    <property type="component" value="Unassembled WGS sequence"/>
</dbReference>
<evidence type="ECO:0000256" key="12">
    <source>
        <dbReference type="RuleBase" id="RU000498"/>
    </source>
</evidence>
<evidence type="ECO:0000256" key="1">
    <source>
        <dbReference type="ARBA" id="ARBA00004913"/>
    </source>
</evidence>
<keyword evidence="7 12" id="KW-0560">Oxidoreductase</keyword>
<protein>
    <recommendedName>
        <fullName evidence="12">Catalase</fullName>
        <ecNumber evidence="12">1.11.1.6</ecNumber>
    </recommendedName>
</protein>